<reference evidence="2 3" key="1">
    <citation type="submission" date="2019-12" db="EMBL/GenBank/DDBJ databases">
        <title>Whole genome sequencing of endophytic Actinobacterium Micromonospora sp. MPMI6T.</title>
        <authorList>
            <person name="Evv R."/>
            <person name="Podile A.R."/>
        </authorList>
    </citation>
    <scope>NUCLEOTIDE SEQUENCE [LARGE SCALE GENOMIC DNA]</scope>
    <source>
        <strain evidence="2 3">MPMI6</strain>
    </source>
</reference>
<protein>
    <recommendedName>
        <fullName evidence="4">Pentapeptide repeat-containing protein</fullName>
    </recommendedName>
</protein>
<dbReference type="Pfam" id="PF00805">
    <property type="entry name" value="Pentapeptide"/>
    <property type="match status" value="3"/>
</dbReference>
<evidence type="ECO:0000313" key="2">
    <source>
        <dbReference type="EMBL" id="MBO4210336.1"/>
    </source>
</evidence>
<dbReference type="InterPro" id="IPR051082">
    <property type="entry name" value="Pentapeptide-BTB/POZ_domain"/>
</dbReference>
<comment type="caution">
    <text evidence="2">The sequence shown here is derived from an EMBL/GenBank/DDBJ whole genome shotgun (WGS) entry which is preliminary data.</text>
</comment>
<gene>
    <name evidence="2" type="ORF">GSF22_30730</name>
</gene>
<feature type="transmembrane region" description="Helical" evidence="1">
    <location>
        <begin position="7"/>
        <end position="24"/>
    </location>
</feature>
<proteinExistence type="predicted"/>
<dbReference type="InterPro" id="IPR001646">
    <property type="entry name" value="5peptide_repeat"/>
</dbReference>
<dbReference type="PANTHER" id="PTHR14136:SF17">
    <property type="entry name" value="BTB_POZ DOMAIN-CONTAINING PROTEIN KCTD9"/>
    <property type="match status" value="1"/>
</dbReference>
<dbReference type="EMBL" id="WVUH01000458">
    <property type="protein sequence ID" value="MBO4210336.1"/>
    <property type="molecule type" value="Genomic_DNA"/>
</dbReference>
<accession>A0ABS3W0L7</accession>
<keyword evidence="1" id="KW-0472">Membrane</keyword>
<dbReference type="Gene3D" id="2.160.20.80">
    <property type="entry name" value="E3 ubiquitin-protein ligase SopA"/>
    <property type="match status" value="2"/>
</dbReference>
<name>A0ABS3W0L7_MICEH</name>
<sequence>MSVQGAARWLLAIGVALLGLHWYPARWSGSALVHDLYANLSTSLLSISITVLLIDRLYEQRDARQLRKRLIWEMGSTDQAIATRATKELRDAKWLADGSLREADLVLANLEGARLGGADLARADLTSANLAATDLTRTTLDGAVLDGCAAARANFKGARLVGARLKGARMTGANFDDADLSGEVDLLTASLDDTSFRGAVLTGARLEEADLLNCDLSHADLSEAVLHRANLDQVDLTGANLERADLLEVENWRAIRSVTGARVSGLRNAPAGFRTWALQNGAVE</sequence>
<dbReference type="Proteomes" id="UP000823521">
    <property type="component" value="Unassembled WGS sequence"/>
</dbReference>
<evidence type="ECO:0000313" key="3">
    <source>
        <dbReference type="Proteomes" id="UP000823521"/>
    </source>
</evidence>
<feature type="transmembrane region" description="Helical" evidence="1">
    <location>
        <begin position="36"/>
        <end position="58"/>
    </location>
</feature>
<keyword evidence="3" id="KW-1185">Reference proteome</keyword>
<dbReference type="RefSeq" id="WP_208817429.1">
    <property type="nucleotide sequence ID" value="NZ_WVUH01000458.1"/>
</dbReference>
<keyword evidence="1" id="KW-1133">Transmembrane helix</keyword>
<dbReference type="PANTHER" id="PTHR14136">
    <property type="entry name" value="BTB_POZ DOMAIN-CONTAINING PROTEIN KCTD9"/>
    <property type="match status" value="1"/>
</dbReference>
<evidence type="ECO:0008006" key="4">
    <source>
        <dbReference type="Google" id="ProtNLM"/>
    </source>
</evidence>
<organism evidence="2 3">
    <name type="scientific">Micromonospora echinofusca</name>
    <dbReference type="NCBI Taxonomy" id="47858"/>
    <lineage>
        <taxon>Bacteria</taxon>
        <taxon>Bacillati</taxon>
        <taxon>Actinomycetota</taxon>
        <taxon>Actinomycetes</taxon>
        <taxon>Micromonosporales</taxon>
        <taxon>Micromonosporaceae</taxon>
        <taxon>Micromonospora</taxon>
    </lineage>
</organism>
<evidence type="ECO:0000256" key="1">
    <source>
        <dbReference type="SAM" id="Phobius"/>
    </source>
</evidence>
<dbReference type="SUPFAM" id="SSF141571">
    <property type="entry name" value="Pentapeptide repeat-like"/>
    <property type="match status" value="1"/>
</dbReference>
<keyword evidence="1" id="KW-0812">Transmembrane</keyword>